<keyword evidence="3" id="KW-1185">Reference proteome</keyword>
<gene>
    <name evidence="2" type="ordered locus">Emin_0583</name>
</gene>
<keyword evidence="1" id="KW-0472">Membrane</keyword>
<name>B2KC11_ELUMP</name>
<keyword evidence="1" id="KW-1133">Transmembrane helix</keyword>
<dbReference type="InterPro" id="IPR012902">
    <property type="entry name" value="N_methyl_site"/>
</dbReference>
<proteinExistence type="predicted"/>
<dbReference type="SUPFAM" id="SSF54523">
    <property type="entry name" value="Pili subunits"/>
    <property type="match status" value="1"/>
</dbReference>
<dbReference type="PANTHER" id="PTHR30093:SF47">
    <property type="entry name" value="TYPE IV PILUS NON-CORE MINOR PILIN PILE"/>
    <property type="match status" value="1"/>
</dbReference>
<dbReference type="KEGG" id="emi:Emin_0583"/>
<dbReference type="Proteomes" id="UP000001029">
    <property type="component" value="Chromosome"/>
</dbReference>
<protein>
    <submittedName>
        <fullName evidence="2">PilE-like protein</fullName>
    </submittedName>
</protein>
<dbReference type="PANTHER" id="PTHR30093">
    <property type="entry name" value="GENERAL SECRETION PATHWAY PROTEIN G"/>
    <property type="match status" value="1"/>
</dbReference>
<dbReference type="Gene3D" id="3.30.700.10">
    <property type="entry name" value="Glycoprotein, Type 4 Pilin"/>
    <property type="match status" value="1"/>
</dbReference>
<dbReference type="HOGENOM" id="CLU_1600134_0_0_0"/>
<sequence>MMKTNKKGFTLVELLVVILIIGILASLAVVSYRDSLKDSRLNEAKIALGKIGQANYNFIKDYPVIARNIPIGGHVTNAVTNSGDALCEVNLGNTSVLTRCGYINKDNWDRLAYNIYVCNLATGAGGGCCNVNRLATMKQKGVTNTYCAWLNASTLEIEEENKDKLQ</sequence>
<organism evidence="2 3">
    <name type="scientific">Elusimicrobium minutum (strain Pei191)</name>
    <dbReference type="NCBI Taxonomy" id="445932"/>
    <lineage>
        <taxon>Bacteria</taxon>
        <taxon>Pseudomonadati</taxon>
        <taxon>Elusimicrobiota</taxon>
        <taxon>Elusimicrobia</taxon>
        <taxon>Elusimicrobiales</taxon>
        <taxon>Elusimicrobiaceae</taxon>
        <taxon>Elusimicrobium</taxon>
    </lineage>
</organism>
<dbReference type="AlphaFoldDB" id="B2KC11"/>
<reference evidence="2 3" key="1">
    <citation type="journal article" date="2009" name="Appl. Environ. Microbiol.">
        <title>Genomic analysis of 'Elusimicrobium minutum,' the first cultivated representative of the phylum 'Elusimicrobia' (formerly termite group 1).</title>
        <authorList>
            <person name="Herlemann D.P.R."/>
            <person name="Geissinger O."/>
            <person name="Ikeda-Ohtsubo W."/>
            <person name="Kunin V."/>
            <person name="Sun H."/>
            <person name="Lapidus A."/>
            <person name="Hugenholtz P."/>
            <person name="Brune A."/>
        </authorList>
    </citation>
    <scope>NUCLEOTIDE SEQUENCE [LARGE SCALE GENOMIC DNA]</scope>
    <source>
        <strain evidence="2 3">Pei191</strain>
    </source>
</reference>
<dbReference type="Pfam" id="PF07963">
    <property type="entry name" value="N_methyl"/>
    <property type="match status" value="1"/>
</dbReference>
<dbReference type="NCBIfam" id="TIGR02532">
    <property type="entry name" value="IV_pilin_GFxxxE"/>
    <property type="match status" value="1"/>
</dbReference>
<dbReference type="InterPro" id="IPR045584">
    <property type="entry name" value="Pilin-like"/>
</dbReference>
<feature type="transmembrane region" description="Helical" evidence="1">
    <location>
        <begin position="12"/>
        <end position="32"/>
    </location>
</feature>
<evidence type="ECO:0000313" key="2">
    <source>
        <dbReference type="EMBL" id="ACC98138.1"/>
    </source>
</evidence>
<evidence type="ECO:0000256" key="1">
    <source>
        <dbReference type="SAM" id="Phobius"/>
    </source>
</evidence>
<accession>B2KC11</accession>
<dbReference type="PROSITE" id="PS00409">
    <property type="entry name" value="PROKAR_NTER_METHYL"/>
    <property type="match status" value="1"/>
</dbReference>
<evidence type="ECO:0000313" key="3">
    <source>
        <dbReference type="Proteomes" id="UP000001029"/>
    </source>
</evidence>
<dbReference type="RefSeq" id="WP_012414753.1">
    <property type="nucleotide sequence ID" value="NC_010644.1"/>
</dbReference>
<dbReference type="STRING" id="445932.Emin_0583"/>
<dbReference type="EMBL" id="CP001055">
    <property type="protein sequence ID" value="ACC98138.1"/>
    <property type="molecule type" value="Genomic_DNA"/>
</dbReference>
<keyword evidence="1" id="KW-0812">Transmembrane</keyword>